<dbReference type="HOGENOM" id="CLU_1779950_0_0_1"/>
<keyword evidence="3" id="KW-1185">Reference proteome</keyword>
<dbReference type="Proteomes" id="UP000017836">
    <property type="component" value="Unassembled WGS sequence"/>
</dbReference>
<feature type="compositionally biased region" description="Polar residues" evidence="1">
    <location>
        <begin position="29"/>
        <end position="51"/>
    </location>
</feature>
<proteinExistence type="predicted"/>
<dbReference type="Gramene" id="ERN03654">
    <property type="protein sequence ID" value="ERN03654"/>
    <property type="gene ID" value="AMTR_s00144p00049550"/>
</dbReference>
<dbReference type="EMBL" id="KI394342">
    <property type="protein sequence ID" value="ERN03654.1"/>
    <property type="molecule type" value="Genomic_DNA"/>
</dbReference>
<sequence length="146" mass="16983">MINELPQKTAQGKTQEAEKVNPIIFHQASPDNQHPPASQNHQGNKDVNGNCYRSYNQSISPQMHFTPLKQPLVELHRQLHEDRDLILPPQMPPPYEVKDKIKWCEWNRHYHHTTQNYVSLKNQVENLIEKGLIKVVKLGEPIKEAN</sequence>
<protein>
    <submittedName>
        <fullName evidence="2">Uncharacterized protein</fullName>
    </submittedName>
</protein>
<organism evidence="2 3">
    <name type="scientific">Amborella trichopoda</name>
    <dbReference type="NCBI Taxonomy" id="13333"/>
    <lineage>
        <taxon>Eukaryota</taxon>
        <taxon>Viridiplantae</taxon>
        <taxon>Streptophyta</taxon>
        <taxon>Embryophyta</taxon>
        <taxon>Tracheophyta</taxon>
        <taxon>Spermatophyta</taxon>
        <taxon>Magnoliopsida</taxon>
        <taxon>Amborellales</taxon>
        <taxon>Amborellaceae</taxon>
        <taxon>Amborella</taxon>
    </lineage>
</organism>
<evidence type="ECO:0000313" key="3">
    <source>
        <dbReference type="Proteomes" id="UP000017836"/>
    </source>
</evidence>
<gene>
    <name evidence="2" type="ORF">AMTR_s00144p00049550</name>
</gene>
<evidence type="ECO:0000256" key="1">
    <source>
        <dbReference type="SAM" id="MobiDB-lite"/>
    </source>
</evidence>
<name>W1P7K8_AMBTC</name>
<dbReference type="AlphaFoldDB" id="W1P7K8"/>
<evidence type="ECO:0000313" key="2">
    <source>
        <dbReference type="EMBL" id="ERN03654.1"/>
    </source>
</evidence>
<feature type="region of interest" description="Disordered" evidence="1">
    <location>
        <begin position="27"/>
        <end position="51"/>
    </location>
</feature>
<reference evidence="3" key="1">
    <citation type="journal article" date="2013" name="Science">
        <title>The Amborella genome and the evolution of flowering plants.</title>
        <authorList>
            <consortium name="Amborella Genome Project"/>
        </authorList>
    </citation>
    <scope>NUCLEOTIDE SEQUENCE [LARGE SCALE GENOMIC DNA]</scope>
</reference>
<accession>W1P7K8</accession>